<comment type="subcellular location">
    <subcellularLocation>
        <location evidence="1">Cytoplasm</location>
        <location evidence="1">Cytoskeleton</location>
    </subcellularLocation>
    <subcellularLocation>
        <location evidence="18">Nucleus</location>
    </subcellularLocation>
</comment>
<dbReference type="GO" id="GO:0005856">
    <property type="term" value="C:cytoskeleton"/>
    <property type="evidence" value="ECO:0007669"/>
    <property type="project" value="UniProtKB-SubCell"/>
</dbReference>
<feature type="non-terminal residue" evidence="21">
    <location>
        <position position="393"/>
    </location>
</feature>
<evidence type="ECO:0000256" key="12">
    <source>
        <dbReference type="ARBA" id="ARBA00023170"/>
    </source>
</evidence>
<dbReference type="AlphaFoldDB" id="A0A8J5ZQ39"/>
<evidence type="ECO:0000256" key="3">
    <source>
        <dbReference type="ARBA" id="ARBA00022490"/>
    </source>
</evidence>
<protein>
    <recommendedName>
        <fullName evidence="16">Nuclear receptor subfamily 1 group I member 3</fullName>
    </recommendedName>
    <alternativeName>
        <fullName evidence="17">Constitutive androstane receptor</fullName>
    </alternativeName>
</protein>
<keyword evidence="12 18" id="KW-0675">Receptor</keyword>
<evidence type="ECO:0000259" key="19">
    <source>
        <dbReference type="PROSITE" id="PS51030"/>
    </source>
</evidence>
<feature type="domain" description="Nuclear receptor" evidence="19">
    <location>
        <begin position="51"/>
        <end position="126"/>
    </location>
</feature>
<evidence type="ECO:0000256" key="11">
    <source>
        <dbReference type="ARBA" id="ARBA00023163"/>
    </source>
</evidence>
<feature type="domain" description="NR LBD" evidence="20">
    <location>
        <begin position="165"/>
        <end position="393"/>
    </location>
</feature>
<keyword evidence="5 18" id="KW-0479">Metal-binding</keyword>
<dbReference type="PRINTS" id="PR00398">
    <property type="entry name" value="STRDHORMONER"/>
</dbReference>
<keyword evidence="22" id="KW-1185">Reference proteome</keyword>
<dbReference type="FunFam" id="1.10.565.10:FF:000025">
    <property type="entry name" value="Nuclear receptor subfamily 1 group I member 3"/>
    <property type="match status" value="1"/>
</dbReference>
<dbReference type="PROSITE" id="PS51843">
    <property type="entry name" value="NR_LBD"/>
    <property type="match status" value="1"/>
</dbReference>
<dbReference type="GO" id="GO:0000122">
    <property type="term" value="P:negative regulation of transcription by RNA polymerase II"/>
    <property type="evidence" value="ECO:0007669"/>
    <property type="project" value="TreeGrafter"/>
</dbReference>
<name>A0A8J5ZQ39_GALPY</name>
<dbReference type="OrthoDB" id="6355676at2759"/>
<evidence type="ECO:0000256" key="15">
    <source>
        <dbReference type="ARBA" id="ARBA00037362"/>
    </source>
</evidence>
<dbReference type="InterPro" id="IPR050234">
    <property type="entry name" value="Nuclear_hormone_rcpt_NR1"/>
</dbReference>
<dbReference type="PANTHER" id="PTHR24082">
    <property type="entry name" value="NUCLEAR HORMONE RECEPTOR"/>
    <property type="match status" value="1"/>
</dbReference>
<evidence type="ECO:0000256" key="6">
    <source>
        <dbReference type="ARBA" id="ARBA00022771"/>
    </source>
</evidence>
<evidence type="ECO:0000256" key="1">
    <source>
        <dbReference type="ARBA" id="ARBA00004245"/>
    </source>
</evidence>
<comment type="function">
    <text evidence="15">Binds and transactivates the retinoic acid response elements that control expression of the retinoic acid receptor beta 2 and alcohol dehydrogenase 3 genes. Transactivates both the phenobarbital responsive element module of the human CYP2B6 gene and the CYP3A4 xenobiotic response element.</text>
</comment>
<dbReference type="CDD" id="cd07156">
    <property type="entry name" value="NR_DBD_VDR_like"/>
    <property type="match status" value="1"/>
</dbReference>
<dbReference type="GO" id="GO:0030154">
    <property type="term" value="P:cell differentiation"/>
    <property type="evidence" value="ECO:0007669"/>
    <property type="project" value="TreeGrafter"/>
</dbReference>
<proteinExistence type="inferred from homology"/>
<evidence type="ECO:0000256" key="7">
    <source>
        <dbReference type="ARBA" id="ARBA00022833"/>
    </source>
</evidence>
<dbReference type="PROSITE" id="PS51030">
    <property type="entry name" value="NUCLEAR_REC_DBD_2"/>
    <property type="match status" value="1"/>
</dbReference>
<dbReference type="GO" id="GO:0008270">
    <property type="term" value="F:zinc ion binding"/>
    <property type="evidence" value="ECO:0007669"/>
    <property type="project" value="UniProtKB-KW"/>
</dbReference>
<dbReference type="PRINTS" id="PR00047">
    <property type="entry name" value="STROIDFINGER"/>
</dbReference>
<keyword evidence="13" id="KW-0206">Cytoskeleton</keyword>
<dbReference type="Gene3D" id="1.10.565.10">
    <property type="entry name" value="Retinoid X Receptor"/>
    <property type="match status" value="1"/>
</dbReference>
<keyword evidence="14 18" id="KW-0539">Nucleus</keyword>
<dbReference type="SMART" id="SM00399">
    <property type="entry name" value="ZnF_C4"/>
    <property type="match status" value="1"/>
</dbReference>
<dbReference type="FunFam" id="3.30.50.10:FF:000030">
    <property type="entry name" value="Nuclear Hormone Receptor family"/>
    <property type="match status" value="1"/>
</dbReference>
<evidence type="ECO:0000313" key="21">
    <source>
        <dbReference type="EMBL" id="KAG8507794.1"/>
    </source>
</evidence>
<gene>
    <name evidence="21" type="ORF">J0S82_020255</name>
</gene>
<keyword evidence="3" id="KW-0963">Cytoplasm</keyword>
<evidence type="ECO:0000256" key="4">
    <source>
        <dbReference type="ARBA" id="ARBA00022553"/>
    </source>
</evidence>
<evidence type="ECO:0000259" key="20">
    <source>
        <dbReference type="PROSITE" id="PS51843"/>
    </source>
</evidence>
<evidence type="ECO:0000256" key="10">
    <source>
        <dbReference type="ARBA" id="ARBA00023159"/>
    </source>
</evidence>
<evidence type="ECO:0000256" key="17">
    <source>
        <dbReference type="ARBA" id="ARBA00043125"/>
    </source>
</evidence>
<dbReference type="Pfam" id="PF00105">
    <property type="entry name" value="zf-C4"/>
    <property type="match status" value="1"/>
</dbReference>
<dbReference type="Pfam" id="PF00104">
    <property type="entry name" value="Hormone_recep"/>
    <property type="match status" value="1"/>
</dbReference>
<keyword evidence="8 18" id="KW-0805">Transcription regulation</keyword>
<evidence type="ECO:0000256" key="2">
    <source>
        <dbReference type="ARBA" id="ARBA00008092"/>
    </source>
</evidence>
<dbReference type="PANTHER" id="PTHR24082:SF231">
    <property type="entry name" value="NUCLEAR RECEPTOR SUBFAMILY 1 GROUP I MEMBER 3"/>
    <property type="match status" value="1"/>
</dbReference>
<reference evidence="21" key="1">
    <citation type="journal article" date="2021" name="Evol. Appl.">
        <title>The genome of the Pyrenean desman and the effects of bottlenecks and inbreeding on the genomic landscape of an endangered species.</title>
        <authorList>
            <person name="Escoda L."/>
            <person name="Castresana J."/>
        </authorList>
    </citation>
    <scope>NUCLEOTIDE SEQUENCE</scope>
    <source>
        <strain evidence="21">IBE-C5619</strain>
    </source>
</reference>
<evidence type="ECO:0000256" key="16">
    <source>
        <dbReference type="ARBA" id="ARBA00040912"/>
    </source>
</evidence>
<evidence type="ECO:0000256" key="14">
    <source>
        <dbReference type="ARBA" id="ARBA00023242"/>
    </source>
</evidence>
<dbReference type="InterPro" id="IPR001628">
    <property type="entry name" value="Znf_hrmn_rcpt"/>
</dbReference>
<dbReference type="GO" id="GO:0004879">
    <property type="term" value="F:nuclear receptor activity"/>
    <property type="evidence" value="ECO:0007669"/>
    <property type="project" value="TreeGrafter"/>
</dbReference>
<comment type="caution">
    <text evidence="21">The sequence shown here is derived from an EMBL/GenBank/DDBJ whole genome shotgun (WGS) entry which is preliminary data.</text>
</comment>
<evidence type="ECO:0000256" key="5">
    <source>
        <dbReference type="ARBA" id="ARBA00022723"/>
    </source>
</evidence>
<dbReference type="EMBL" id="JAGFMF010012092">
    <property type="protein sequence ID" value="KAG8507794.1"/>
    <property type="molecule type" value="Genomic_DNA"/>
</dbReference>
<evidence type="ECO:0000256" key="9">
    <source>
        <dbReference type="ARBA" id="ARBA00023125"/>
    </source>
</evidence>
<dbReference type="InterPro" id="IPR001723">
    <property type="entry name" value="Nuclear_hrmn_rcpt"/>
</dbReference>
<dbReference type="InterPro" id="IPR000536">
    <property type="entry name" value="Nucl_hrmn_rcpt_lig-bd"/>
</dbReference>
<dbReference type="PROSITE" id="PS00031">
    <property type="entry name" value="NUCLEAR_REC_DBD_1"/>
    <property type="match status" value="1"/>
</dbReference>
<keyword evidence="4" id="KW-0597">Phosphoprotein</keyword>
<keyword evidence="7 18" id="KW-0862">Zinc</keyword>
<evidence type="ECO:0000256" key="8">
    <source>
        <dbReference type="ARBA" id="ARBA00023015"/>
    </source>
</evidence>
<dbReference type="SMART" id="SM00430">
    <property type="entry name" value="HOLI"/>
    <property type="match status" value="1"/>
</dbReference>
<dbReference type="GO" id="GO:0005634">
    <property type="term" value="C:nucleus"/>
    <property type="evidence" value="ECO:0007669"/>
    <property type="project" value="UniProtKB-SubCell"/>
</dbReference>
<accession>A0A8J5ZQ39</accession>
<comment type="similarity">
    <text evidence="2">Belongs to the nuclear hormone receptor family. NR1 subfamily.</text>
</comment>
<organism evidence="21 22">
    <name type="scientific">Galemys pyrenaicus</name>
    <name type="common">Iberian desman</name>
    <name type="synonym">Pyrenean desman</name>
    <dbReference type="NCBI Taxonomy" id="202257"/>
    <lineage>
        <taxon>Eukaryota</taxon>
        <taxon>Metazoa</taxon>
        <taxon>Chordata</taxon>
        <taxon>Craniata</taxon>
        <taxon>Vertebrata</taxon>
        <taxon>Euteleostomi</taxon>
        <taxon>Mammalia</taxon>
        <taxon>Eutheria</taxon>
        <taxon>Laurasiatheria</taxon>
        <taxon>Eulipotyphla</taxon>
        <taxon>Talpidae</taxon>
        <taxon>Galemys</taxon>
    </lineage>
</organism>
<dbReference type="Proteomes" id="UP000700334">
    <property type="component" value="Unassembled WGS sequence"/>
</dbReference>
<sequence length="393" mass="43928">LGKESAEGKEEEGEHYSLLTHAELTATSSHTTGSVTATLAPEAMASGEDEPKNCAVCGDRATGYHFHALTCEGCKGFFRRTVNKNTTLSCPFAGSCKVNKAQRRHCPACRLQKCLNAGMKKDSELAPYHPRPHGPLILSAEALALRRAKQAQWQAQRAPGQLNKEQKALVQTLLRAHTRHVGTMFDQFVQFRPPAHLFVHQQPLPTLGPVPPLLAHFADVTTFMVEQIIKFTKDLPLFRSLPMEDQISLLKGAAVEICQIALNTTFCLQTQNFLCGPLRYSIEDGAHGFQEEFLELIFRFHGTLRRLQLQEPEYVLMAAMALFSPDRPGVTRRAEIDQLQEEMALTLQSYIRDQPPRPRNRFLYAKLLGLLAELRASIMHTGTRSSTSRDCLP</sequence>
<keyword evidence="10" id="KW-0010">Activator</keyword>
<dbReference type="SUPFAM" id="SSF57716">
    <property type="entry name" value="Glucocorticoid receptor-like (DNA-binding domain)"/>
    <property type="match status" value="1"/>
</dbReference>
<dbReference type="SUPFAM" id="SSF48508">
    <property type="entry name" value="Nuclear receptor ligand-binding domain"/>
    <property type="match status" value="1"/>
</dbReference>
<evidence type="ECO:0000256" key="13">
    <source>
        <dbReference type="ARBA" id="ARBA00023212"/>
    </source>
</evidence>
<dbReference type="InterPro" id="IPR013088">
    <property type="entry name" value="Znf_NHR/GATA"/>
</dbReference>
<dbReference type="GO" id="GO:0045944">
    <property type="term" value="P:positive regulation of transcription by RNA polymerase II"/>
    <property type="evidence" value="ECO:0007669"/>
    <property type="project" value="TreeGrafter"/>
</dbReference>
<dbReference type="Gene3D" id="3.30.50.10">
    <property type="entry name" value="Erythroid Transcription Factor GATA-1, subunit A"/>
    <property type="match status" value="1"/>
</dbReference>
<dbReference type="InterPro" id="IPR035500">
    <property type="entry name" value="NHR-like_dom_sf"/>
</dbReference>
<evidence type="ECO:0000256" key="18">
    <source>
        <dbReference type="RuleBase" id="RU004334"/>
    </source>
</evidence>
<keyword evidence="9 18" id="KW-0238">DNA-binding</keyword>
<evidence type="ECO:0000313" key="22">
    <source>
        <dbReference type="Proteomes" id="UP000700334"/>
    </source>
</evidence>
<keyword evidence="6 18" id="KW-0863">Zinc-finger</keyword>
<dbReference type="GO" id="GO:0000978">
    <property type="term" value="F:RNA polymerase II cis-regulatory region sequence-specific DNA binding"/>
    <property type="evidence" value="ECO:0007669"/>
    <property type="project" value="TreeGrafter"/>
</dbReference>
<keyword evidence="11 18" id="KW-0804">Transcription</keyword>